<organism evidence="2 3">
    <name type="scientific">Enterobacter kobei</name>
    <dbReference type="NCBI Taxonomy" id="208224"/>
    <lineage>
        <taxon>Bacteria</taxon>
        <taxon>Pseudomonadati</taxon>
        <taxon>Pseudomonadota</taxon>
        <taxon>Gammaproteobacteria</taxon>
        <taxon>Enterobacterales</taxon>
        <taxon>Enterobacteriaceae</taxon>
        <taxon>Enterobacter</taxon>
        <taxon>Enterobacter cloacae complex</taxon>
    </lineage>
</organism>
<dbReference type="AlphaFoldDB" id="A0AA86IQZ7"/>
<gene>
    <name evidence="2" type="ORF">ENKO_23840</name>
</gene>
<dbReference type="EMBL" id="AP024590">
    <property type="protein sequence ID" value="BCU55790.1"/>
    <property type="molecule type" value="Genomic_DNA"/>
</dbReference>
<evidence type="ECO:0000256" key="1">
    <source>
        <dbReference type="SAM" id="MobiDB-lite"/>
    </source>
</evidence>
<feature type="compositionally biased region" description="Basic and acidic residues" evidence="1">
    <location>
        <begin position="17"/>
        <end position="47"/>
    </location>
</feature>
<proteinExistence type="predicted"/>
<protein>
    <submittedName>
        <fullName evidence="2">Uncharacterized protein</fullName>
    </submittedName>
</protein>
<accession>A0AA86IQZ7</accession>
<name>A0AA86IQZ7_9ENTR</name>
<dbReference type="Proteomes" id="UP000682928">
    <property type="component" value="Chromosome"/>
</dbReference>
<reference evidence="2" key="1">
    <citation type="submission" date="2021-04" db="EMBL/GenBank/DDBJ databases">
        <title>Difference and commonality of drug resistance evolution in various bacteria. and drug sensitivity profiles.</title>
        <authorList>
            <person name="Maeda T."/>
            <person name="Shibai A."/>
            <person name="Kawada K."/>
            <person name="Kotani H."/>
            <person name="Tarusawa Y."/>
            <person name="Tanabe K."/>
            <person name="Furusawa C."/>
        </authorList>
    </citation>
    <scope>NUCLEOTIDE SEQUENCE</scope>
    <source>
        <strain evidence="2">JCM 8580</strain>
    </source>
</reference>
<evidence type="ECO:0000313" key="2">
    <source>
        <dbReference type="EMBL" id="BCU55790.1"/>
    </source>
</evidence>
<evidence type="ECO:0000313" key="3">
    <source>
        <dbReference type="Proteomes" id="UP000682928"/>
    </source>
</evidence>
<feature type="region of interest" description="Disordered" evidence="1">
    <location>
        <begin position="1"/>
        <end position="47"/>
    </location>
</feature>
<dbReference type="RefSeq" id="WP_165304053.1">
    <property type="nucleotide sequence ID" value="NZ_AP024590.1"/>
</dbReference>
<sequence>MTNYSQPPHSTAAEPQRPVKDNPAKQGEMPRKRDDSQDEHKDPFKAS</sequence>